<evidence type="ECO:0000313" key="2">
    <source>
        <dbReference type="Proteomes" id="UP000002852"/>
    </source>
</evidence>
<reference evidence="1" key="4">
    <citation type="submission" date="2025-09" db="UniProtKB">
        <authorList>
            <consortium name="Ensembl"/>
        </authorList>
    </citation>
    <scope>IDENTIFICATION</scope>
    <source>
        <strain evidence="1">JP 163 A</strain>
    </source>
</reference>
<reference evidence="2" key="1">
    <citation type="submission" date="2012-01" db="EMBL/GenBank/DDBJ databases">
        <authorList>
            <person name="Walter R."/>
            <person name="Schartl M."/>
            <person name="Warren W."/>
        </authorList>
    </citation>
    <scope>NUCLEOTIDE SEQUENCE [LARGE SCALE GENOMIC DNA]</scope>
    <source>
        <strain evidence="2">JP 163 A</strain>
    </source>
</reference>
<dbReference type="Ensembl" id="ENSXMAT00000032366.1">
    <property type="protein sequence ID" value="ENSXMAP00000040058.1"/>
    <property type="gene ID" value="ENSXMAG00000022401.1"/>
</dbReference>
<dbReference type="InParanoid" id="A0A3B5R8P5"/>
<evidence type="ECO:0000313" key="1">
    <source>
        <dbReference type="Ensembl" id="ENSXMAP00000040058.1"/>
    </source>
</evidence>
<proteinExistence type="predicted"/>
<dbReference type="Proteomes" id="UP000002852">
    <property type="component" value="Unassembled WGS sequence"/>
</dbReference>
<sequence length="136" mass="15111">DQDFVKALTCKTLFVEVEPIGDDRDHASQDITSDQQSIISKFGFQKESINPCLKGNRQIFVKTTTMDVEPSIQENVEKSLKAIMCKTCGSKLTLHITMNAPGVGKLVKAERKDGWSENVNHGRKIVESCQNLETGL</sequence>
<accession>A0A3B5R8P5</accession>
<reference evidence="2" key="2">
    <citation type="journal article" date="2013" name="Nat. Genet.">
        <title>The genome of the platyfish, Xiphophorus maculatus, provides insights into evolutionary adaptation and several complex traits.</title>
        <authorList>
            <person name="Schartl M."/>
            <person name="Walter R.B."/>
            <person name="Shen Y."/>
            <person name="Garcia T."/>
            <person name="Catchen J."/>
            <person name="Amores A."/>
            <person name="Braasch I."/>
            <person name="Chalopin D."/>
            <person name="Volff J.N."/>
            <person name="Lesch K.P."/>
            <person name="Bisazza A."/>
            <person name="Minx P."/>
            <person name="Hillier L."/>
            <person name="Wilson R.K."/>
            <person name="Fuerstenberg S."/>
            <person name="Boore J."/>
            <person name="Searle S."/>
            <person name="Postlethwait J.H."/>
            <person name="Warren W.C."/>
        </authorList>
    </citation>
    <scope>NUCLEOTIDE SEQUENCE [LARGE SCALE GENOMIC DNA]</scope>
    <source>
        <strain evidence="2">JP 163 A</strain>
    </source>
</reference>
<dbReference type="AlphaFoldDB" id="A0A3B5R8P5"/>
<reference evidence="1" key="3">
    <citation type="submission" date="2025-08" db="UniProtKB">
        <authorList>
            <consortium name="Ensembl"/>
        </authorList>
    </citation>
    <scope>IDENTIFICATION</scope>
    <source>
        <strain evidence="1">JP 163 A</strain>
    </source>
</reference>
<keyword evidence="2" id="KW-1185">Reference proteome</keyword>
<dbReference type="GeneTree" id="ENSGT00940000178220"/>
<protein>
    <submittedName>
        <fullName evidence="1">Uncharacterized protein</fullName>
    </submittedName>
</protein>
<organism evidence="1 2">
    <name type="scientific">Xiphophorus maculatus</name>
    <name type="common">Southern platyfish</name>
    <name type="synonym">Platypoecilus maculatus</name>
    <dbReference type="NCBI Taxonomy" id="8083"/>
    <lineage>
        <taxon>Eukaryota</taxon>
        <taxon>Metazoa</taxon>
        <taxon>Chordata</taxon>
        <taxon>Craniata</taxon>
        <taxon>Vertebrata</taxon>
        <taxon>Euteleostomi</taxon>
        <taxon>Actinopterygii</taxon>
        <taxon>Neopterygii</taxon>
        <taxon>Teleostei</taxon>
        <taxon>Neoteleostei</taxon>
        <taxon>Acanthomorphata</taxon>
        <taxon>Ovalentaria</taxon>
        <taxon>Atherinomorphae</taxon>
        <taxon>Cyprinodontiformes</taxon>
        <taxon>Poeciliidae</taxon>
        <taxon>Poeciliinae</taxon>
        <taxon>Xiphophorus</taxon>
    </lineage>
</organism>
<name>A0A3B5R8P5_XIPMA</name>